<feature type="domain" description="L,D-TPase catalytic" evidence="8">
    <location>
        <begin position="346"/>
        <end position="472"/>
    </location>
</feature>
<dbReference type="SUPFAM" id="SSF141523">
    <property type="entry name" value="L,D-transpeptidase catalytic domain-like"/>
    <property type="match status" value="1"/>
</dbReference>
<feature type="active site" description="Nucleophile" evidence="6">
    <location>
        <position position="448"/>
    </location>
</feature>
<feature type="chain" id="PRO_5046179408" evidence="7">
    <location>
        <begin position="27"/>
        <end position="473"/>
    </location>
</feature>
<evidence type="ECO:0000256" key="6">
    <source>
        <dbReference type="PROSITE-ProRule" id="PRU01373"/>
    </source>
</evidence>
<organism evidence="9 10">
    <name type="scientific">Enterocloster alcoholdehydrogenati</name>
    <dbReference type="NCBI Taxonomy" id="2547410"/>
    <lineage>
        <taxon>Bacteria</taxon>
        <taxon>Bacillati</taxon>
        <taxon>Bacillota</taxon>
        <taxon>Clostridia</taxon>
        <taxon>Lachnospirales</taxon>
        <taxon>Lachnospiraceae</taxon>
        <taxon>Enterocloster</taxon>
    </lineage>
</organism>
<evidence type="ECO:0000256" key="1">
    <source>
        <dbReference type="ARBA" id="ARBA00004752"/>
    </source>
</evidence>
<evidence type="ECO:0000256" key="2">
    <source>
        <dbReference type="ARBA" id="ARBA00022679"/>
    </source>
</evidence>
<evidence type="ECO:0000256" key="5">
    <source>
        <dbReference type="ARBA" id="ARBA00023316"/>
    </source>
</evidence>
<comment type="pathway">
    <text evidence="1 6">Cell wall biogenesis; peptidoglycan biosynthesis.</text>
</comment>
<evidence type="ECO:0000259" key="8">
    <source>
        <dbReference type="PROSITE" id="PS52029"/>
    </source>
</evidence>
<dbReference type="Gene3D" id="2.40.440.10">
    <property type="entry name" value="L,D-transpeptidase catalytic domain-like"/>
    <property type="match status" value="1"/>
</dbReference>
<accession>A0ABQ0AUM0</accession>
<evidence type="ECO:0000256" key="7">
    <source>
        <dbReference type="SAM" id="SignalP"/>
    </source>
</evidence>
<feature type="signal peptide" evidence="7">
    <location>
        <begin position="1"/>
        <end position="26"/>
    </location>
</feature>
<dbReference type="Gene3D" id="3.10.20.800">
    <property type="match status" value="1"/>
</dbReference>
<dbReference type="PANTHER" id="PTHR30582:SF33">
    <property type="entry name" value="EXPORTED PROTEIN"/>
    <property type="match status" value="1"/>
</dbReference>
<dbReference type="Pfam" id="PF12229">
    <property type="entry name" value="PG_binding_4"/>
    <property type="match status" value="2"/>
</dbReference>
<keyword evidence="2" id="KW-0808">Transferase</keyword>
<keyword evidence="4 6" id="KW-0573">Peptidoglycan synthesis</keyword>
<sequence length="473" mass="51053">MRRKKSVIFLAALSLSALFVFSSLGAQDDSARFVSGTKINSVGVGGLTPEEAKERIQGFYAGEYKLSIRKKDGTEDVIQGKDIDYLVSVSEDIHEILNAQNESGRQTGPSVDNSHTVTLAPSYSQEKLDGVIGALSVLNDSGVTVTRDASISAYEEGKPFSIIPAVQGNDVDREKTISVINEAVKAGKTEIDLEAEGCYRTVGVWETDESLKALCDGMNSRREKSLRYVFGETGETLSGETIASWITGASDGKITLDQEKAAAFVRGLAEKYDTAGTARTVNKIAGGQAQITGPYGWKIDQAKETAALIELIQSGSPWQDGAAAADREPIYSQTAASRTGADWGSTYVEVDLGNQYVYMVKDGQVVWEAPCVTGNVSKDYTTPAGIYSLTYKEKDRILRGKKQADGTYEYESHVDYWMPFNGGIGLHDASWRGKFGGTIYRTNGSHGCVNLPPAKAAALYELVYKGIPVLCTP</sequence>
<dbReference type="InterPro" id="IPR005490">
    <property type="entry name" value="LD_TPept_cat_dom"/>
</dbReference>
<keyword evidence="7" id="KW-0732">Signal</keyword>
<evidence type="ECO:0000256" key="3">
    <source>
        <dbReference type="ARBA" id="ARBA00022960"/>
    </source>
</evidence>
<name>A0ABQ0AUM0_9FIRM</name>
<evidence type="ECO:0000313" key="9">
    <source>
        <dbReference type="EMBL" id="GAA6267724.1"/>
    </source>
</evidence>
<dbReference type="Proteomes" id="UP001600894">
    <property type="component" value="Unassembled WGS sequence"/>
</dbReference>
<dbReference type="EMBL" id="BAABXL010000001">
    <property type="protein sequence ID" value="GAA6267724.1"/>
    <property type="molecule type" value="Genomic_DNA"/>
</dbReference>
<protein>
    <submittedName>
        <fullName evidence="9">Peptidoglycan binding domain-containing protein</fullName>
    </submittedName>
</protein>
<gene>
    <name evidence="9" type="ORF">F130042H8_07840</name>
</gene>
<dbReference type="CDD" id="cd16913">
    <property type="entry name" value="YkuD_like"/>
    <property type="match status" value="1"/>
</dbReference>
<dbReference type="InterPro" id="IPR022029">
    <property type="entry name" value="YoaR-like_PG-bd"/>
</dbReference>
<evidence type="ECO:0000256" key="4">
    <source>
        <dbReference type="ARBA" id="ARBA00022984"/>
    </source>
</evidence>
<dbReference type="Pfam" id="PF03734">
    <property type="entry name" value="YkuD"/>
    <property type="match status" value="1"/>
</dbReference>
<dbReference type="RefSeq" id="WP_176254246.1">
    <property type="nucleotide sequence ID" value="NZ_BAABXL010000001.1"/>
</dbReference>
<comment type="caution">
    <text evidence="9">The sequence shown here is derived from an EMBL/GenBank/DDBJ whole genome shotgun (WGS) entry which is preliminary data.</text>
</comment>
<dbReference type="InterPro" id="IPR038063">
    <property type="entry name" value="Transpep_catalytic_dom"/>
</dbReference>
<dbReference type="InterPro" id="IPR038054">
    <property type="entry name" value="LD_TPept-like_central_sf"/>
</dbReference>
<keyword evidence="3 6" id="KW-0133">Cell shape</keyword>
<evidence type="ECO:0000313" key="10">
    <source>
        <dbReference type="Proteomes" id="UP001600894"/>
    </source>
</evidence>
<dbReference type="SUPFAM" id="SSF143985">
    <property type="entry name" value="L,D-transpeptidase pre-catalytic domain-like"/>
    <property type="match status" value="1"/>
</dbReference>
<reference evidence="9 10" key="1">
    <citation type="submission" date="2024-04" db="EMBL/GenBank/DDBJ databases">
        <title>Defined microbial consortia suppress multidrug-resistant proinflammatory Enterobacteriaceae via ecological control.</title>
        <authorList>
            <person name="Furuichi M."/>
            <person name="Kawaguchi T."/>
            <person name="Pust M."/>
            <person name="Yasuma K."/>
            <person name="Plichta D."/>
            <person name="Hasegawa N."/>
            <person name="Ohya T."/>
            <person name="Bhattarai S."/>
            <person name="Sasajima S."/>
            <person name="Aoto Y."/>
            <person name="Tuganbaev T."/>
            <person name="Yaginuma M."/>
            <person name="Ueda M."/>
            <person name="Okahashi N."/>
            <person name="Amafuji K."/>
            <person name="Kiridooshi Y."/>
            <person name="Sugita K."/>
            <person name="Strazar M."/>
            <person name="Skelly A."/>
            <person name="Suda W."/>
            <person name="Hattori M."/>
            <person name="Nakamoto N."/>
            <person name="Caballero S."/>
            <person name="Norman J."/>
            <person name="Olle B."/>
            <person name="Tanoue T."/>
            <person name="Arita M."/>
            <person name="Bucci V."/>
            <person name="Atarashi K."/>
            <person name="Xavier R."/>
            <person name="Honda K."/>
        </authorList>
    </citation>
    <scope>NUCLEOTIDE SEQUENCE [LARGE SCALE GENOMIC DNA]</scope>
    <source>
        <strain evidence="10">f13</strain>
    </source>
</reference>
<keyword evidence="10" id="KW-1185">Reference proteome</keyword>
<keyword evidence="5 6" id="KW-0961">Cell wall biogenesis/degradation</keyword>
<dbReference type="InterPro" id="IPR050979">
    <property type="entry name" value="LD-transpeptidase"/>
</dbReference>
<feature type="active site" description="Proton donor/acceptor" evidence="6">
    <location>
        <position position="427"/>
    </location>
</feature>
<dbReference type="PROSITE" id="PS52029">
    <property type="entry name" value="LD_TPASE"/>
    <property type="match status" value="1"/>
</dbReference>
<dbReference type="PANTHER" id="PTHR30582">
    <property type="entry name" value="L,D-TRANSPEPTIDASE"/>
    <property type="match status" value="1"/>
</dbReference>
<proteinExistence type="predicted"/>